<keyword evidence="1" id="KW-1133">Transmembrane helix</keyword>
<evidence type="ECO:0000313" key="2">
    <source>
        <dbReference type="EMBL" id="KAJ9599737.1"/>
    </source>
</evidence>
<dbReference type="EMBL" id="JASPKZ010000577">
    <property type="protein sequence ID" value="KAJ9599737.1"/>
    <property type="molecule type" value="Genomic_DNA"/>
</dbReference>
<feature type="transmembrane region" description="Helical" evidence="1">
    <location>
        <begin position="53"/>
        <end position="72"/>
    </location>
</feature>
<feature type="transmembrane region" description="Helical" evidence="1">
    <location>
        <begin position="20"/>
        <end position="41"/>
    </location>
</feature>
<proteinExistence type="predicted"/>
<protein>
    <submittedName>
        <fullName evidence="2">Uncharacterized protein</fullName>
    </submittedName>
</protein>
<keyword evidence="1" id="KW-0472">Membrane</keyword>
<accession>A0AAD8AIN2</accession>
<reference evidence="2" key="2">
    <citation type="submission" date="2023-05" db="EMBL/GenBank/DDBJ databases">
        <authorList>
            <person name="Fouks B."/>
        </authorList>
    </citation>
    <scope>NUCLEOTIDE SEQUENCE</scope>
    <source>
        <strain evidence="2">Stay&amp;Tobe</strain>
        <tissue evidence="2">Testes</tissue>
    </source>
</reference>
<evidence type="ECO:0000256" key="1">
    <source>
        <dbReference type="SAM" id="Phobius"/>
    </source>
</evidence>
<feature type="non-terminal residue" evidence="2">
    <location>
        <position position="129"/>
    </location>
</feature>
<sequence>LNRYAIFLRYSKIELLNSPVILPIGPCGPAVTTLAFVSNSFGPGSPWGYTNYFSFLLLDNIPIVKLIILTLLKRGPLQYLLALPANISKCRMVNAAVASGDGWLHQCCRLLSSPSLHNNASSRYYAQHR</sequence>
<keyword evidence="1" id="KW-0812">Transmembrane</keyword>
<evidence type="ECO:0000313" key="3">
    <source>
        <dbReference type="Proteomes" id="UP001233999"/>
    </source>
</evidence>
<reference evidence="2" key="1">
    <citation type="journal article" date="2023" name="IScience">
        <title>Live-bearing cockroach genome reveals convergent evolutionary mechanisms linked to viviparity in insects and beyond.</title>
        <authorList>
            <person name="Fouks B."/>
            <person name="Harrison M.C."/>
            <person name="Mikhailova A.A."/>
            <person name="Marchal E."/>
            <person name="English S."/>
            <person name="Carruthers M."/>
            <person name="Jennings E.C."/>
            <person name="Chiamaka E.L."/>
            <person name="Frigard R.A."/>
            <person name="Pippel M."/>
            <person name="Attardo G.M."/>
            <person name="Benoit J.B."/>
            <person name="Bornberg-Bauer E."/>
            <person name="Tobe S.S."/>
        </authorList>
    </citation>
    <scope>NUCLEOTIDE SEQUENCE</scope>
    <source>
        <strain evidence="2">Stay&amp;Tobe</strain>
    </source>
</reference>
<dbReference type="Proteomes" id="UP001233999">
    <property type="component" value="Unassembled WGS sequence"/>
</dbReference>
<name>A0AAD8AIN2_DIPPU</name>
<feature type="non-terminal residue" evidence="2">
    <location>
        <position position="1"/>
    </location>
</feature>
<gene>
    <name evidence="2" type="ORF">L9F63_026415</name>
</gene>
<keyword evidence="3" id="KW-1185">Reference proteome</keyword>
<dbReference type="AlphaFoldDB" id="A0AAD8AIN2"/>
<organism evidence="2 3">
    <name type="scientific">Diploptera punctata</name>
    <name type="common">Pacific beetle cockroach</name>
    <dbReference type="NCBI Taxonomy" id="6984"/>
    <lineage>
        <taxon>Eukaryota</taxon>
        <taxon>Metazoa</taxon>
        <taxon>Ecdysozoa</taxon>
        <taxon>Arthropoda</taxon>
        <taxon>Hexapoda</taxon>
        <taxon>Insecta</taxon>
        <taxon>Pterygota</taxon>
        <taxon>Neoptera</taxon>
        <taxon>Polyneoptera</taxon>
        <taxon>Dictyoptera</taxon>
        <taxon>Blattodea</taxon>
        <taxon>Blaberoidea</taxon>
        <taxon>Blaberidae</taxon>
        <taxon>Diplopterinae</taxon>
        <taxon>Diploptera</taxon>
    </lineage>
</organism>
<comment type="caution">
    <text evidence="2">The sequence shown here is derived from an EMBL/GenBank/DDBJ whole genome shotgun (WGS) entry which is preliminary data.</text>
</comment>